<dbReference type="SUPFAM" id="SSF144083">
    <property type="entry name" value="Magnesium transport protein CorA, transmembrane region"/>
    <property type="match status" value="1"/>
</dbReference>
<dbReference type="GO" id="GO:0005886">
    <property type="term" value="C:plasma membrane"/>
    <property type="evidence" value="ECO:0007669"/>
    <property type="project" value="UniProtKB-SubCell"/>
</dbReference>
<evidence type="ECO:0000313" key="11">
    <source>
        <dbReference type="Proteomes" id="UP000030669"/>
    </source>
</evidence>
<name>S7Q3J6_GLOTA</name>
<dbReference type="Pfam" id="PF01544">
    <property type="entry name" value="CorA"/>
    <property type="match status" value="1"/>
</dbReference>
<feature type="transmembrane region" description="Helical" evidence="9">
    <location>
        <begin position="456"/>
        <end position="473"/>
    </location>
</feature>
<dbReference type="PANTHER" id="PTHR46494:SF1">
    <property type="entry name" value="CORA FAMILY METAL ION TRANSPORTER (EUROFUNG)"/>
    <property type="match status" value="1"/>
</dbReference>
<evidence type="ECO:0000256" key="7">
    <source>
        <dbReference type="ARBA" id="ARBA00023136"/>
    </source>
</evidence>
<dbReference type="SUPFAM" id="SSF143865">
    <property type="entry name" value="CorA soluble domain-like"/>
    <property type="match status" value="1"/>
</dbReference>
<dbReference type="InterPro" id="IPR045863">
    <property type="entry name" value="CorA_TM1_TM2"/>
</dbReference>
<dbReference type="PANTHER" id="PTHR46494">
    <property type="entry name" value="CORA FAMILY METAL ION TRANSPORTER (EUROFUNG)"/>
    <property type="match status" value="1"/>
</dbReference>
<keyword evidence="3" id="KW-0813">Transport</keyword>
<sequence>MSSRPSWSRLDSKGWHSSQDEEPRKARAVSAMTPECPDTGSRAARERFREVVRKVMLMRRASSMMSGHTLIGAEPGVDPRSLTAFALYGHVRKECQIEVTDYSKTNRKARRMSNDTFIDWAKDPAASARHSWVKVRWINVSGISWDVMSTLAVKYSLHPLALEDILSQRGNAASKADYYTKHLFLRILRHTVDNDRDAEDITDLPLSSSPTQQAGNNDRKYKGLASSQVREINGDRSRSSIQEDPYRAATKALRKGGVHVKIQPMFICLLRDGTVISISPDLGIAFTEPIAQRLQELDSVLRMTADASVLVQGIMDLIVDRAMEVVDEYQGRILKLERQVLMNPKLKTVRYLHVISGDLILHKRTLAPIRSLVYRLRRYDMDWSVASLDASQTESTQVRGVQGYLSPTAKTYLADVLDHMEYILGSLDMFENVTENLIDCTFNVASGDMNMAMKRLTVVTVTMLPMTFLTGYFGMNFNVFWAKNTDPPTSDKWFWAIALPVLAAVGVIFLWADLMKLKRHMQTRSVLRNSAKASEF</sequence>
<evidence type="ECO:0000256" key="1">
    <source>
        <dbReference type="ARBA" id="ARBA00004651"/>
    </source>
</evidence>
<feature type="transmembrane region" description="Helical" evidence="9">
    <location>
        <begin position="493"/>
        <end position="514"/>
    </location>
</feature>
<dbReference type="InterPro" id="IPR045861">
    <property type="entry name" value="CorA_cytoplasmic_dom"/>
</dbReference>
<keyword evidence="7 9" id="KW-0472">Membrane</keyword>
<comment type="similarity">
    <text evidence="2">Belongs to the CorA metal ion transporter (MIT) (TC 1.A.35) family.</text>
</comment>
<dbReference type="STRING" id="670483.S7Q3J6"/>
<dbReference type="Proteomes" id="UP000030669">
    <property type="component" value="Unassembled WGS sequence"/>
</dbReference>
<evidence type="ECO:0000256" key="8">
    <source>
        <dbReference type="SAM" id="MobiDB-lite"/>
    </source>
</evidence>
<dbReference type="OMA" id="LHIMSGD"/>
<reference evidence="10 11" key="1">
    <citation type="journal article" date="2012" name="Science">
        <title>The Paleozoic origin of enzymatic lignin decomposition reconstructed from 31 fungal genomes.</title>
        <authorList>
            <person name="Floudas D."/>
            <person name="Binder M."/>
            <person name="Riley R."/>
            <person name="Barry K."/>
            <person name="Blanchette R.A."/>
            <person name="Henrissat B."/>
            <person name="Martinez A.T."/>
            <person name="Otillar R."/>
            <person name="Spatafora J.W."/>
            <person name="Yadav J.S."/>
            <person name="Aerts A."/>
            <person name="Benoit I."/>
            <person name="Boyd A."/>
            <person name="Carlson A."/>
            <person name="Copeland A."/>
            <person name="Coutinho P.M."/>
            <person name="de Vries R.P."/>
            <person name="Ferreira P."/>
            <person name="Findley K."/>
            <person name="Foster B."/>
            <person name="Gaskell J."/>
            <person name="Glotzer D."/>
            <person name="Gorecki P."/>
            <person name="Heitman J."/>
            <person name="Hesse C."/>
            <person name="Hori C."/>
            <person name="Igarashi K."/>
            <person name="Jurgens J.A."/>
            <person name="Kallen N."/>
            <person name="Kersten P."/>
            <person name="Kohler A."/>
            <person name="Kuees U."/>
            <person name="Kumar T.K.A."/>
            <person name="Kuo A."/>
            <person name="LaButti K."/>
            <person name="Larrondo L.F."/>
            <person name="Lindquist E."/>
            <person name="Ling A."/>
            <person name="Lombard V."/>
            <person name="Lucas S."/>
            <person name="Lundell T."/>
            <person name="Martin R."/>
            <person name="McLaughlin D.J."/>
            <person name="Morgenstern I."/>
            <person name="Morin E."/>
            <person name="Murat C."/>
            <person name="Nagy L.G."/>
            <person name="Nolan M."/>
            <person name="Ohm R.A."/>
            <person name="Patyshakuliyeva A."/>
            <person name="Rokas A."/>
            <person name="Ruiz-Duenas F.J."/>
            <person name="Sabat G."/>
            <person name="Salamov A."/>
            <person name="Samejima M."/>
            <person name="Schmutz J."/>
            <person name="Slot J.C."/>
            <person name="St John F."/>
            <person name="Stenlid J."/>
            <person name="Sun H."/>
            <person name="Sun S."/>
            <person name="Syed K."/>
            <person name="Tsang A."/>
            <person name="Wiebenga A."/>
            <person name="Young D."/>
            <person name="Pisabarro A."/>
            <person name="Eastwood D.C."/>
            <person name="Martin F."/>
            <person name="Cullen D."/>
            <person name="Grigoriev I.V."/>
            <person name="Hibbett D.S."/>
        </authorList>
    </citation>
    <scope>NUCLEOTIDE SEQUENCE [LARGE SCALE GENOMIC DNA]</scope>
    <source>
        <strain evidence="10 11">ATCC 11539</strain>
    </source>
</reference>
<organism evidence="10 11">
    <name type="scientific">Gloeophyllum trabeum (strain ATCC 11539 / FP-39264 / Madison 617)</name>
    <name type="common">Brown rot fungus</name>
    <dbReference type="NCBI Taxonomy" id="670483"/>
    <lineage>
        <taxon>Eukaryota</taxon>
        <taxon>Fungi</taxon>
        <taxon>Dikarya</taxon>
        <taxon>Basidiomycota</taxon>
        <taxon>Agaricomycotina</taxon>
        <taxon>Agaricomycetes</taxon>
        <taxon>Gloeophyllales</taxon>
        <taxon>Gloeophyllaceae</taxon>
        <taxon>Gloeophyllum</taxon>
    </lineage>
</organism>
<dbReference type="GeneID" id="19302090"/>
<gene>
    <name evidence="10" type="ORF">GLOTRDRAFT_130378</name>
</gene>
<evidence type="ECO:0000313" key="10">
    <source>
        <dbReference type="EMBL" id="EPQ53988.1"/>
    </source>
</evidence>
<accession>S7Q3J6</accession>
<dbReference type="GO" id="GO:0015087">
    <property type="term" value="F:cobalt ion transmembrane transporter activity"/>
    <property type="evidence" value="ECO:0007669"/>
    <property type="project" value="TreeGrafter"/>
</dbReference>
<dbReference type="GO" id="GO:0050897">
    <property type="term" value="F:cobalt ion binding"/>
    <property type="evidence" value="ECO:0007669"/>
    <property type="project" value="TreeGrafter"/>
</dbReference>
<dbReference type="Gene3D" id="3.30.460.20">
    <property type="entry name" value="CorA soluble domain-like"/>
    <property type="match status" value="1"/>
</dbReference>
<evidence type="ECO:0008006" key="12">
    <source>
        <dbReference type="Google" id="ProtNLM"/>
    </source>
</evidence>
<evidence type="ECO:0000256" key="5">
    <source>
        <dbReference type="ARBA" id="ARBA00022692"/>
    </source>
</evidence>
<keyword evidence="4" id="KW-1003">Cell membrane</keyword>
<dbReference type="AlphaFoldDB" id="S7Q3J6"/>
<keyword evidence="11" id="KW-1185">Reference proteome</keyword>
<dbReference type="EMBL" id="KB469304">
    <property type="protein sequence ID" value="EPQ53988.1"/>
    <property type="molecule type" value="Genomic_DNA"/>
</dbReference>
<dbReference type="HOGENOM" id="CLU_015119_1_0_1"/>
<evidence type="ECO:0000256" key="3">
    <source>
        <dbReference type="ARBA" id="ARBA00022448"/>
    </source>
</evidence>
<dbReference type="OrthoDB" id="165352at2759"/>
<comment type="subcellular location">
    <subcellularLocation>
        <location evidence="1">Cell membrane</location>
        <topology evidence="1">Multi-pass membrane protein</topology>
    </subcellularLocation>
</comment>
<protein>
    <recommendedName>
        <fullName evidence="12">Cora-domain-containing protein</fullName>
    </recommendedName>
</protein>
<dbReference type="eggNOG" id="ENOG502RY63">
    <property type="taxonomic scope" value="Eukaryota"/>
</dbReference>
<dbReference type="InterPro" id="IPR002523">
    <property type="entry name" value="MgTranspt_CorA/ZnTranspt_ZntB"/>
</dbReference>
<dbReference type="GO" id="GO:0000287">
    <property type="term" value="F:magnesium ion binding"/>
    <property type="evidence" value="ECO:0007669"/>
    <property type="project" value="TreeGrafter"/>
</dbReference>
<feature type="region of interest" description="Disordered" evidence="8">
    <location>
        <begin position="200"/>
        <end position="227"/>
    </location>
</feature>
<feature type="compositionally biased region" description="Polar residues" evidence="8">
    <location>
        <begin position="205"/>
        <end position="216"/>
    </location>
</feature>
<evidence type="ECO:0000256" key="9">
    <source>
        <dbReference type="SAM" id="Phobius"/>
    </source>
</evidence>
<keyword evidence="6 9" id="KW-1133">Transmembrane helix</keyword>
<keyword evidence="5 9" id="KW-0812">Transmembrane</keyword>
<dbReference type="RefSeq" id="XP_007867347.1">
    <property type="nucleotide sequence ID" value="XM_007869156.1"/>
</dbReference>
<proteinExistence type="inferred from homology"/>
<feature type="region of interest" description="Disordered" evidence="8">
    <location>
        <begin position="1"/>
        <end position="42"/>
    </location>
</feature>
<dbReference type="Gene3D" id="1.20.58.340">
    <property type="entry name" value="Magnesium transport protein CorA, transmembrane region"/>
    <property type="match status" value="2"/>
</dbReference>
<evidence type="ECO:0000256" key="2">
    <source>
        <dbReference type="ARBA" id="ARBA00009765"/>
    </source>
</evidence>
<evidence type="ECO:0000256" key="6">
    <source>
        <dbReference type="ARBA" id="ARBA00022989"/>
    </source>
</evidence>
<feature type="compositionally biased region" description="Basic and acidic residues" evidence="8">
    <location>
        <begin position="10"/>
        <end position="25"/>
    </location>
</feature>
<dbReference type="GO" id="GO:0015095">
    <property type="term" value="F:magnesium ion transmembrane transporter activity"/>
    <property type="evidence" value="ECO:0007669"/>
    <property type="project" value="TreeGrafter"/>
</dbReference>
<dbReference type="KEGG" id="gtr:GLOTRDRAFT_130378"/>
<evidence type="ECO:0000256" key="4">
    <source>
        <dbReference type="ARBA" id="ARBA00022475"/>
    </source>
</evidence>